<feature type="domain" description="Glycosyl transferase family 1" evidence="2">
    <location>
        <begin position="184"/>
        <end position="341"/>
    </location>
</feature>
<evidence type="ECO:0000313" key="3">
    <source>
        <dbReference type="EMBL" id="KKU01023.1"/>
    </source>
</evidence>
<dbReference type="Gene3D" id="3.40.50.2000">
    <property type="entry name" value="Glycogen Phosphorylase B"/>
    <property type="match status" value="2"/>
</dbReference>
<protein>
    <submittedName>
        <fullName evidence="3">Glycosyl transferase group 1</fullName>
    </submittedName>
</protein>
<reference evidence="3 4" key="1">
    <citation type="journal article" date="2015" name="Nature">
        <title>rRNA introns, odd ribosomes, and small enigmatic genomes across a large radiation of phyla.</title>
        <authorList>
            <person name="Brown C.T."/>
            <person name="Hug L.A."/>
            <person name="Thomas B.C."/>
            <person name="Sharon I."/>
            <person name="Castelle C.J."/>
            <person name="Singh A."/>
            <person name="Wilkins M.J."/>
            <person name="Williams K.H."/>
            <person name="Banfield J.F."/>
        </authorList>
    </citation>
    <scope>NUCLEOTIDE SEQUENCE [LARGE SCALE GENOMIC DNA]</scope>
</reference>
<dbReference type="InterPro" id="IPR001296">
    <property type="entry name" value="Glyco_trans_1"/>
</dbReference>
<name>A0A837IF72_9BACT</name>
<dbReference type="PANTHER" id="PTHR46401:SF2">
    <property type="entry name" value="GLYCOSYLTRANSFERASE WBBK-RELATED"/>
    <property type="match status" value="1"/>
</dbReference>
<dbReference type="SUPFAM" id="SSF53756">
    <property type="entry name" value="UDP-Glycosyltransferase/glycogen phosphorylase"/>
    <property type="match status" value="1"/>
</dbReference>
<dbReference type="PANTHER" id="PTHR46401">
    <property type="entry name" value="GLYCOSYLTRANSFERASE WBBK-RELATED"/>
    <property type="match status" value="1"/>
</dbReference>
<accession>A0A837IF72</accession>
<dbReference type="CDD" id="cd03801">
    <property type="entry name" value="GT4_PimA-like"/>
    <property type="match status" value="1"/>
</dbReference>
<gene>
    <name evidence="3" type="ORF">UX01_C0003G0076</name>
</gene>
<evidence type="ECO:0000313" key="4">
    <source>
        <dbReference type="Proteomes" id="UP000034078"/>
    </source>
</evidence>
<dbReference type="EMBL" id="LCKO01000003">
    <property type="protein sequence ID" value="KKU01023.1"/>
    <property type="molecule type" value="Genomic_DNA"/>
</dbReference>
<dbReference type="Pfam" id="PF00534">
    <property type="entry name" value="Glycos_transf_1"/>
    <property type="match status" value="1"/>
</dbReference>
<sequence length="364" mass="41938">MKIAVYYDVPFGGAHVAMEEIILRLQKKHQVEIFHNQNSSFSDFPFRRLWLDLESILFQRGKQYLQAKKIDAKRFDVVIVSHDRHFQAPWVLRFLKTPTVLLCQEPTRAYFEEFLRVDQKLPVLNRLYELFNRQIRKGIEIKNAGFANKIISNSVYSSESIFRAYGVKSTPILLGYNPQDFFPEKTRRKNQIVVVGNNEPQKALPFAIDCVAMINKSERPSLVIVSPRSRDCRQLVLRAKKAGVVLSLHQEITTPRLRHLYNQSKLCIAVAHLEPFGLSVIESLACETPIVAINEAGYRETVVDGKSGILVERNAIKASAAIQNLLVDDRKRLQMGKYGLKDVKKRFSWDTTVEKIEQIFYEIT</sequence>
<dbReference type="AlphaFoldDB" id="A0A837IF72"/>
<dbReference type="GO" id="GO:0016757">
    <property type="term" value="F:glycosyltransferase activity"/>
    <property type="evidence" value="ECO:0007669"/>
    <property type="project" value="InterPro"/>
</dbReference>
<dbReference type="GO" id="GO:0009103">
    <property type="term" value="P:lipopolysaccharide biosynthetic process"/>
    <property type="evidence" value="ECO:0007669"/>
    <property type="project" value="TreeGrafter"/>
</dbReference>
<comment type="caution">
    <text evidence="3">The sequence shown here is derived from an EMBL/GenBank/DDBJ whole genome shotgun (WGS) entry which is preliminary data.</text>
</comment>
<organism evidence="3 4">
    <name type="scientific">Candidatus Collierbacteria bacterium GW2011_GWB2_45_17</name>
    <dbReference type="NCBI Taxonomy" id="1618388"/>
    <lineage>
        <taxon>Bacteria</taxon>
        <taxon>Candidatus Collieribacteriota</taxon>
    </lineage>
</organism>
<keyword evidence="1 3" id="KW-0808">Transferase</keyword>
<evidence type="ECO:0000256" key="1">
    <source>
        <dbReference type="ARBA" id="ARBA00022679"/>
    </source>
</evidence>
<dbReference type="Proteomes" id="UP000034078">
    <property type="component" value="Unassembled WGS sequence"/>
</dbReference>
<evidence type="ECO:0000259" key="2">
    <source>
        <dbReference type="Pfam" id="PF00534"/>
    </source>
</evidence>
<proteinExistence type="predicted"/>